<dbReference type="InterPro" id="IPR005200">
    <property type="entry name" value="Endo-beta-glucanase"/>
</dbReference>
<dbReference type="PROSITE" id="PS52008">
    <property type="entry name" value="GH81"/>
    <property type="match status" value="1"/>
</dbReference>
<dbReference type="GO" id="GO:0042973">
    <property type="term" value="F:glucan endo-1,3-beta-D-glucosidase activity"/>
    <property type="evidence" value="ECO:0007669"/>
    <property type="project" value="UniProtKB-EC"/>
</dbReference>
<keyword evidence="8" id="KW-0624">Polysaccharide degradation</keyword>
<name>A0A9Q1LXR6_9SOLA</name>
<evidence type="ECO:0000259" key="9">
    <source>
        <dbReference type="Pfam" id="PF17652"/>
    </source>
</evidence>
<evidence type="ECO:0000256" key="1">
    <source>
        <dbReference type="ARBA" id="ARBA00000382"/>
    </source>
</evidence>
<evidence type="ECO:0000313" key="10">
    <source>
        <dbReference type="EMBL" id="KAJ8546279.1"/>
    </source>
</evidence>
<dbReference type="GO" id="GO:0000272">
    <property type="term" value="P:polysaccharide catabolic process"/>
    <property type="evidence" value="ECO:0007669"/>
    <property type="project" value="UniProtKB-KW"/>
</dbReference>
<reference evidence="11" key="1">
    <citation type="journal article" date="2023" name="Proc. Natl. Acad. Sci. U.S.A.">
        <title>Genomic and structural basis for evolution of tropane alkaloid biosynthesis.</title>
        <authorList>
            <person name="Wanga Y.-J."/>
            <person name="Taina T."/>
            <person name="Yua J.-Y."/>
            <person name="Lia J."/>
            <person name="Xua B."/>
            <person name="Chenc J."/>
            <person name="D'Auriad J.C."/>
            <person name="Huanga J.-P."/>
            <person name="Huanga S.-X."/>
        </authorList>
    </citation>
    <scope>NUCLEOTIDE SEQUENCE [LARGE SCALE GENOMIC DNA]</scope>
    <source>
        <strain evidence="11">cv. KIB-2019</strain>
    </source>
</reference>
<evidence type="ECO:0000256" key="6">
    <source>
        <dbReference type="ARBA" id="ARBA00023295"/>
    </source>
</evidence>
<comment type="catalytic activity">
    <reaction evidence="1">
        <text>Hydrolysis of (1-&gt;3)-beta-D-glucosidic linkages in (1-&gt;3)-beta-D-glucans.</text>
        <dbReference type="EC" id="3.2.1.39"/>
    </reaction>
</comment>
<proteinExistence type="inferred from homology"/>
<keyword evidence="4" id="KW-0378">Hydrolase</keyword>
<dbReference type="Pfam" id="PF17652">
    <property type="entry name" value="Glyco_hydro81C"/>
    <property type="match status" value="1"/>
</dbReference>
<evidence type="ECO:0000256" key="7">
    <source>
        <dbReference type="ARBA" id="ARBA00023316"/>
    </source>
</evidence>
<evidence type="ECO:0000256" key="3">
    <source>
        <dbReference type="ARBA" id="ARBA00012780"/>
    </source>
</evidence>
<protein>
    <recommendedName>
        <fullName evidence="3">glucan endo-1,3-beta-D-glucosidase</fullName>
        <ecNumber evidence="3">3.2.1.39</ecNumber>
    </recommendedName>
</protein>
<keyword evidence="7" id="KW-0961">Cell wall biogenesis/degradation</keyword>
<feature type="domain" description="Glycosyl hydrolase family 81 C-terminal" evidence="9">
    <location>
        <begin position="86"/>
        <end position="259"/>
    </location>
</feature>
<dbReference type="GO" id="GO:0052861">
    <property type="term" value="F:endo-1,3(4)-beta-glucanase activity"/>
    <property type="evidence" value="ECO:0007669"/>
    <property type="project" value="InterPro"/>
</dbReference>
<dbReference type="PANTHER" id="PTHR31983">
    <property type="entry name" value="ENDO-1,3(4)-BETA-GLUCANASE 1"/>
    <property type="match status" value="1"/>
</dbReference>
<sequence>MDGELVGVIGDTWELETESIPVSWHSVKGLNKKSIPEIIHALREDVVTLNASNISTTSSYFYGKLIARAARLALISEEVSYPKIIFDPAWGKQYKRQAYSIVEDYTNLELKEKNQHYTRLTEFPFGRNQESTSEAIIAYYSAALMGSAYGDADLVFIGSTLTAFEIQSAQTWWHVKGDNKIYAPSFVKKNKVVGILWSRKRDSILWFAPSERKDIRLGIQVLPLLPITEVVFSDVAFVKELVKWALTSVPKNRTEEGWK</sequence>
<evidence type="ECO:0000313" key="11">
    <source>
        <dbReference type="Proteomes" id="UP001152561"/>
    </source>
</evidence>
<organism evidence="10 11">
    <name type="scientific">Anisodus acutangulus</name>
    <dbReference type="NCBI Taxonomy" id="402998"/>
    <lineage>
        <taxon>Eukaryota</taxon>
        <taxon>Viridiplantae</taxon>
        <taxon>Streptophyta</taxon>
        <taxon>Embryophyta</taxon>
        <taxon>Tracheophyta</taxon>
        <taxon>Spermatophyta</taxon>
        <taxon>Magnoliopsida</taxon>
        <taxon>eudicotyledons</taxon>
        <taxon>Gunneridae</taxon>
        <taxon>Pentapetalae</taxon>
        <taxon>asterids</taxon>
        <taxon>lamiids</taxon>
        <taxon>Solanales</taxon>
        <taxon>Solanaceae</taxon>
        <taxon>Solanoideae</taxon>
        <taxon>Hyoscyameae</taxon>
        <taxon>Anisodus</taxon>
    </lineage>
</organism>
<dbReference type="InterPro" id="IPR040720">
    <property type="entry name" value="GH81_C"/>
</dbReference>
<accession>A0A9Q1LXR6</accession>
<evidence type="ECO:0000256" key="4">
    <source>
        <dbReference type="ARBA" id="ARBA00022801"/>
    </source>
</evidence>
<dbReference type="AlphaFoldDB" id="A0A9Q1LXR6"/>
<evidence type="ECO:0000256" key="8">
    <source>
        <dbReference type="ARBA" id="ARBA00023326"/>
    </source>
</evidence>
<dbReference type="GO" id="GO:0071555">
    <property type="term" value="P:cell wall organization"/>
    <property type="evidence" value="ECO:0007669"/>
    <property type="project" value="UniProtKB-KW"/>
</dbReference>
<dbReference type="EC" id="3.2.1.39" evidence="3"/>
<keyword evidence="6" id="KW-0326">Glycosidase</keyword>
<keyword evidence="5" id="KW-0119">Carbohydrate metabolism</keyword>
<gene>
    <name evidence="10" type="ORF">K7X08_018862</name>
</gene>
<dbReference type="Proteomes" id="UP001152561">
    <property type="component" value="Unassembled WGS sequence"/>
</dbReference>
<evidence type="ECO:0000256" key="5">
    <source>
        <dbReference type="ARBA" id="ARBA00023277"/>
    </source>
</evidence>
<keyword evidence="11" id="KW-1185">Reference proteome</keyword>
<comment type="similarity">
    <text evidence="2">Belongs to the glycosyl hydrolase 81 family.</text>
</comment>
<evidence type="ECO:0000256" key="2">
    <source>
        <dbReference type="ARBA" id="ARBA00010730"/>
    </source>
</evidence>
<comment type="caution">
    <text evidence="10">The sequence shown here is derived from an EMBL/GenBank/DDBJ whole genome shotgun (WGS) entry which is preliminary data.</text>
</comment>
<dbReference type="OrthoDB" id="4473401at2759"/>
<dbReference type="EMBL" id="JAJAGQ010000013">
    <property type="protein sequence ID" value="KAJ8546279.1"/>
    <property type="molecule type" value="Genomic_DNA"/>
</dbReference>
<dbReference type="PANTHER" id="PTHR31983:SF13">
    <property type="entry name" value="GLUCAN ENDO-1,3-BETA-D-GLUCOSIDASE"/>
    <property type="match status" value="1"/>
</dbReference>